<gene>
    <name evidence="4" type="primary">yhaM_1</name>
    <name evidence="4" type="ORF">Pla108_00450</name>
</gene>
<dbReference type="AlphaFoldDB" id="A0A5C6AGE9"/>
<keyword evidence="5" id="KW-1185">Reference proteome</keyword>
<protein>
    <submittedName>
        <fullName evidence="4">3'-5' exoribonuclease YhaM</fullName>
        <ecNumber evidence="4">3.1.-.-</ecNumber>
    </submittedName>
</protein>
<dbReference type="Pfam" id="PF01336">
    <property type="entry name" value="tRNA_anti-codon"/>
    <property type="match status" value="1"/>
</dbReference>
<evidence type="ECO:0000313" key="4">
    <source>
        <dbReference type="EMBL" id="TWT99112.1"/>
    </source>
</evidence>
<dbReference type="Gene3D" id="1.10.3210.10">
    <property type="entry name" value="Hypothetical protein af1432"/>
    <property type="match status" value="1"/>
</dbReference>
<proteinExistence type="predicted"/>
<name>A0A5C6AGE9_9BACT</name>
<dbReference type="Pfam" id="PF01966">
    <property type="entry name" value="HD"/>
    <property type="match status" value="1"/>
</dbReference>
<dbReference type="EMBL" id="SJPR01000001">
    <property type="protein sequence ID" value="TWT99112.1"/>
    <property type="molecule type" value="Genomic_DNA"/>
</dbReference>
<reference evidence="4 5" key="1">
    <citation type="submission" date="2019-02" db="EMBL/GenBank/DDBJ databases">
        <title>Deep-cultivation of Planctomycetes and their phenomic and genomic characterization uncovers novel biology.</title>
        <authorList>
            <person name="Wiegand S."/>
            <person name="Jogler M."/>
            <person name="Boedeker C."/>
            <person name="Pinto D."/>
            <person name="Vollmers J."/>
            <person name="Rivas-Marin E."/>
            <person name="Kohn T."/>
            <person name="Peeters S.H."/>
            <person name="Heuer A."/>
            <person name="Rast P."/>
            <person name="Oberbeckmann S."/>
            <person name="Bunk B."/>
            <person name="Jeske O."/>
            <person name="Meyerdierks A."/>
            <person name="Storesund J.E."/>
            <person name="Kallscheuer N."/>
            <person name="Luecker S."/>
            <person name="Lage O.M."/>
            <person name="Pohl T."/>
            <person name="Merkel B.J."/>
            <person name="Hornburger P."/>
            <person name="Mueller R.-W."/>
            <person name="Bruemmer F."/>
            <person name="Labrenz M."/>
            <person name="Spormann A.M."/>
            <person name="Op Den Camp H."/>
            <person name="Overmann J."/>
            <person name="Amann R."/>
            <person name="Jetten M.S.M."/>
            <person name="Mascher T."/>
            <person name="Medema M.H."/>
            <person name="Devos D.P."/>
            <person name="Kaster A.-K."/>
            <person name="Ovreas L."/>
            <person name="Rohde M."/>
            <person name="Galperin M.Y."/>
            <person name="Jogler C."/>
        </authorList>
    </citation>
    <scope>NUCLEOTIDE SEQUENCE [LARGE SCALE GENOMIC DNA]</scope>
    <source>
        <strain evidence="4 5">Pla108</strain>
    </source>
</reference>
<dbReference type="GO" id="GO:0031125">
    <property type="term" value="P:rRNA 3'-end processing"/>
    <property type="evidence" value="ECO:0007669"/>
    <property type="project" value="TreeGrafter"/>
</dbReference>
<accession>A0A5C6AGE9</accession>
<dbReference type="PANTHER" id="PTHR37294:SF1">
    <property type="entry name" value="3'-5' EXORIBONUCLEASE YHAM"/>
    <property type="match status" value="1"/>
</dbReference>
<dbReference type="GO" id="GO:0016787">
    <property type="term" value="F:hydrolase activity"/>
    <property type="evidence" value="ECO:0007669"/>
    <property type="project" value="UniProtKB-KW"/>
</dbReference>
<dbReference type="InterPro" id="IPR003607">
    <property type="entry name" value="HD/PDEase_dom"/>
</dbReference>
<dbReference type="InterPro" id="IPR050798">
    <property type="entry name" value="YhaM_exoribonuc/phosphodiest"/>
</dbReference>
<feature type="domain" description="HD" evidence="3">
    <location>
        <begin position="163"/>
        <end position="286"/>
    </location>
</feature>
<dbReference type="InterPro" id="IPR006674">
    <property type="entry name" value="HD_domain"/>
</dbReference>
<evidence type="ECO:0000259" key="3">
    <source>
        <dbReference type="Pfam" id="PF01966"/>
    </source>
</evidence>
<organism evidence="4 5">
    <name type="scientific">Botrimarina colliarenosi</name>
    <dbReference type="NCBI Taxonomy" id="2528001"/>
    <lineage>
        <taxon>Bacteria</taxon>
        <taxon>Pseudomonadati</taxon>
        <taxon>Planctomycetota</taxon>
        <taxon>Planctomycetia</taxon>
        <taxon>Pirellulales</taxon>
        <taxon>Lacipirellulaceae</taxon>
        <taxon>Botrimarina</taxon>
    </lineage>
</organism>
<dbReference type="Proteomes" id="UP000317421">
    <property type="component" value="Unassembled WGS sequence"/>
</dbReference>
<evidence type="ECO:0000313" key="5">
    <source>
        <dbReference type="Proteomes" id="UP000317421"/>
    </source>
</evidence>
<sequence>MSRLFVSQLQHNQQVDQVFLASNKQLRPNRQGNLFLQIDLSDRSGSMPCRMWNASEREYSSFENGDYLYIEGMAQLFQGSMQLIAQSIKKAEAGEVDESDFMTLQTAEVQELRERLTKTLRGVKQKALAALVEAYLGDDVFMDKFCRAPAGIKNHHAYKGGLLDHVVNMLDLVQVVAPKYPAVDLEKLLVGTFLHDSGKVDELEYERDLAYTDEGQMLGHIVQAVCVLDAKAREAEQRSQIAFPPVLLMELKHMVLSHHGRYEFGSPKVPMTLEAVVLAALDDMDAKLASFAGLIKECPNSDSRWTQYFPNIDRKLWKGVKGE</sequence>
<dbReference type="RefSeq" id="WP_146441311.1">
    <property type="nucleotide sequence ID" value="NZ_SJPR01000001.1"/>
</dbReference>
<dbReference type="CDD" id="cd00077">
    <property type="entry name" value="HDc"/>
    <property type="match status" value="1"/>
</dbReference>
<comment type="caution">
    <text evidence="4">The sequence shown here is derived from an EMBL/GenBank/DDBJ whole genome shotgun (WGS) entry which is preliminary data.</text>
</comment>
<evidence type="ECO:0000256" key="1">
    <source>
        <dbReference type="ARBA" id="ARBA00022801"/>
    </source>
</evidence>
<dbReference type="CDD" id="cd04492">
    <property type="entry name" value="YhaM_OBF_like"/>
    <property type="match status" value="1"/>
</dbReference>
<dbReference type="GO" id="GO:0003676">
    <property type="term" value="F:nucleic acid binding"/>
    <property type="evidence" value="ECO:0007669"/>
    <property type="project" value="InterPro"/>
</dbReference>
<dbReference type="InterPro" id="IPR004365">
    <property type="entry name" value="NA-bd_OB_tRNA"/>
</dbReference>
<dbReference type="SUPFAM" id="SSF109604">
    <property type="entry name" value="HD-domain/PDEase-like"/>
    <property type="match status" value="1"/>
</dbReference>
<evidence type="ECO:0000259" key="2">
    <source>
        <dbReference type="Pfam" id="PF01336"/>
    </source>
</evidence>
<dbReference type="SUPFAM" id="SSF50249">
    <property type="entry name" value="Nucleic acid-binding proteins"/>
    <property type="match status" value="1"/>
</dbReference>
<dbReference type="InterPro" id="IPR012340">
    <property type="entry name" value="NA-bd_OB-fold"/>
</dbReference>
<dbReference type="OrthoDB" id="9778453at2"/>
<feature type="domain" description="OB" evidence="2">
    <location>
        <begin position="25"/>
        <end position="90"/>
    </location>
</feature>
<keyword evidence="1 4" id="KW-0378">Hydrolase</keyword>
<dbReference type="EC" id="3.1.-.-" evidence="4"/>
<dbReference type="PANTHER" id="PTHR37294">
    <property type="entry name" value="3'-5' EXORIBONUCLEASE YHAM"/>
    <property type="match status" value="1"/>
</dbReference>
<dbReference type="Gene3D" id="2.40.50.140">
    <property type="entry name" value="Nucleic acid-binding proteins"/>
    <property type="match status" value="1"/>
</dbReference>